<name>A0ABP8M7S4_9BACT</name>
<dbReference type="InterPro" id="IPR031329">
    <property type="entry name" value="NEUT/ALK_ceramidase_N"/>
</dbReference>
<keyword evidence="3" id="KW-1185">Reference proteome</keyword>
<proteinExistence type="predicted"/>
<evidence type="ECO:0000313" key="3">
    <source>
        <dbReference type="Proteomes" id="UP001500840"/>
    </source>
</evidence>
<dbReference type="Proteomes" id="UP001500840">
    <property type="component" value="Unassembled WGS sequence"/>
</dbReference>
<feature type="domain" description="Neutral/alkaline non-lysosomal ceramidase N-terminal" evidence="1">
    <location>
        <begin position="18"/>
        <end position="243"/>
    </location>
</feature>
<reference evidence="3" key="1">
    <citation type="journal article" date="2019" name="Int. J. Syst. Evol. Microbiol.">
        <title>The Global Catalogue of Microorganisms (GCM) 10K type strain sequencing project: providing services to taxonomists for standard genome sequencing and annotation.</title>
        <authorList>
            <consortium name="The Broad Institute Genomics Platform"/>
            <consortium name="The Broad Institute Genome Sequencing Center for Infectious Disease"/>
            <person name="Wu L."/>
            <person name="Ma J."/>
        </authorList>
    </citation>
    <scope>NUCLEOTIDE SEQUENCE [LARGE SCALE GENOMIC DNA]</scope>
    <source>
        <strain evidence="3">JCM 17759</strain>
    </source>
</reference>
<evidence type="ECO:0000313" key="2">
    <source>
        <dbReference type="EMBL" id="GAA4445564.1"/>
    </source>
</evidence>
<sequence length="463" mass="50953">MNTKQPRRFQHASFQGRIGIARVDITPPVGVYSRNWGAAKHDVADSIHRPLSLTVLALASSADAAPVVLIDADLGWWKTPATYDEFQQRLHAELSLEPGHLIFALTHTHAGPPLMQPDASLPGSDLLQQWMASLVQRTVDAVRQARQSMFAATLDWHTGTCSLATVRDLPDPNPDKARYLCGYDPDGEPDDTLVLGRITDEQGKLRGTLVNYACHPTTLAAENTAISPDYVGAMRETMENATSAPAMFLLGMCGDLAPRYQYVGDPEVADRHGRQLGFAALATLNDMEPAGKSLVYAGALESGAPLAIWKHQTVQASSELSATRSTVALPLKDWPSADELERQRLACTDRALEERLRRRRDIRLGIGDGQTFDLPIFAWRIGDAVLVGSCCEPYSMLQQELRRRFKDRTLICMNLINGSIGYLPPAALYDTDVYPVWQSPFDRGCLETTLEAMTGVINDVLSR</sequence>
<dbReference type="EMBL" id="BAABGA010000008">
    <property type="protein sequence ID" value="GAA4445564.1"/>
    <property type="molecule type" value="Genomic_DNA"/>
</dbReference>
<protein>
    <submittedName>
        <fullName evidence="2">Neutral/alkaline non-lysosomal ceramidase N-terminal domain-containing protein</fullName>
    </submittedName>
</protein>
<dbReference type="RefSeq" id="WP_345319135.1">
    <property type="nucleotide sequence ID" value="NZ_BAABGA010000008.1"/>
</dbReference>
<dbReference type="Pfam" id="PF04734">
    <property type="entry name" value="Ceramidase_alk"/>
    <property type="match status" value="1"/>
</dbReference>
<accession>A0ABP8M7S4</accession>
<gene>
    <name evidence="2" type="ORF">GCM10023156_05300</name>
</gene>
<evidence type="ECO:0000259" key="1">
    <source>
        <dbReference type="Pfam" id="PF04734"/>
    </source>
</evidence>
<organism evidence="2 3">
    <name type="scientific">Novipirellula rosea</name>
    <dbReference type="NCBI Taxonomy" id="1031540"/>
    <lineage>
        <taxon>Bacteria</taxon>
        <taxon>Pseudomonadati</taxon>
        <taxon>Planctomycetota</taxon>
        <taxon>Planctomycetia</taxon>
        <taxon>Pirellulales</taxon>
        <taxon>Pirellulaceae</taxon>
        <taxon>Novipirellula</taxon>
    </lineage>
</organism>
<comment type="caution">
    <text evidence="2">The sequence shown here is derived from an EMBL/GenBank/DDBJ whole genome shotgun (WGS) entry which is preliminary data.</text>
</comment>